<dbReference type="VEuPathDB" id="PiroplasmaDB:BEWA_024510"/>
<evidence type="ECO:0000256" key="2">
    <source>
        <dbReference type="ARBA" id="ARBA00022980"/>
    </source>
</evidence>
<gene>
    <name evidence="6" type="ORF">BEWA_024510</name>
</gene>
<keyword evidence="3 4" id="KW-0687">Ribonucleoprotein</keyword>
<dbReference type="InterPro" id="IPR047867">
    <property type="entry name" value="Ribosomal_uL22_bac/org-type"/>
</dbReference>
<dbReference type="GO" id="GO:0015934">
    <property type="term" value="C:large ribosomal subunit"/>
    <property type="evidence" value="ECO:0007669"/>
    <property type="project" value="InterPro"/>
</dbReference>
<dbReference type="EMBL" id="CP001669">
    <property type="protein sequence ID" value="AFZ79602.1"/>
    <property type="molecule type" value="Genomic_DNA"/>
</dbReference>
<dbReference type="InterPro" id="IPR036394">
    <property type="entry name" value="Ribosomal_uL22_sf"/>
</dbReference>
<keyword evidence="2 4" id="KW-0689">Ribosomal protein</keyword>
<dbReference type="PANTHER" id="PTHR13501">
    <property type="entry name" value="CHLOROPLAST 50S RIBOSOMAL PROTEIN L22-RELATED"/>
    <property type="match status" value="1"/>
</dbReference>
<evidence type="ECO:0000256" key="4">
    <source>
        <dbReference type="RuleBase" id="RU004005"/>
    </source>
</evidence>
<dbReference type="STRING" id="1537102.L0AVG5"/>
<organism evidence="6 7">
    <name type="scientific">Theileria equi strain WA</name>
    <dbReference type="NCBI Taxonomy" id="1537102"/>
    <lineage>
        <taxon>Eukaryota</taxon>
        <taxon>Sar</taxon>
        <taxon>Alveolata</taxon>
        <taxon>Apicomplexa</taxon>
        <taxon>Aconoidasida</taxon>
        <taxon>Piroplasmida</taxon>
        <taxon>Theileriidae</taxon>
        <taxon>Theileria</taxon>
    </lineage>
</organism>
<dbReference type="KEGG" id="beq:BEWA_024510"/>
<name>L0AVG5_THEEQ</name>
<dbReference type="PROSITE" id="PS00464">
    <property type="entry name" value="RIBOSOMAL_L22"/>
    <property type="match status" value="1"/>
</dbReference>
<keyword evidence="7" id="KW-1185">Reference proteome</keyword>
<dbReference type="PANTHER" id="PTHR13501:SF10">
    <property type="entry name" value="LARGE RIBOSOMAL SUBUNIT PROTEIN UL22M"/>
    <property type="match status" value="1"/>
</dbReference>
<dbReference type="SUPFAM" id="SSF54843">
    <property type="entry name" value="Ribosomal protein L22"/>
    <property type="match status" value="1"/>
</dbReference>
<comment type="similarity">
    <text evidence="1 4">Belongs to the universal ribosomal protein uL22 family.</text>
</comment>
<dbReference type="GO" id="GO:0003735">
    <property type="term" value="F:structural constituent of ribosome"/>
    <property type="evidence" value="ECO:0007669"/>
    <property type="project" value="InterPro"/>
</dbReference>
<proteinExistence type="inferred from homology"/>
<evidence type="ECO:0000256" key="5">
    <source>
        <dbReference type="SAM" id="SignalP"/>
    </source>
</evidence>
<dbReference type="InterPro" id="IPR018260">
    <property type="entry name" value="Ribosomal_uL22_CS"/>
</dbReference>
<evidence type="ECO:0000313" key="6">
    <source>
        <dbReference type="EMBL" id="AFZ79602.1"/>
    </source>
</evidence>
<keyword evidence="5" id="KW-0732">Signal</keyword>
<accession>L0AVG5</accession>
<dbReference type="AlphaFoldDB" id="L0AVG5"/>
<dbReference type="RefSeq" id="XP_004829268.1">
    <property type="nucleotide sequence ID" value="XM_004829211.1"/>
</dbReference>
<dbReference type="InterPro" id="IPR001063">
    <property type="entry name" value="Ribosomal_uL22"/>
</dbReference>
<reference evidence="6 7" key="1">
    <citation type="journal article" date="2012" name="BMC Genomics">
        <title>Comparative genomic analysis and phylogenetic position of Theileria equi.</title>
        <authorList>
            <person name="Kappmeyer L.S."/>
            <person name="Thiagarajan M."/>
            <person name="Herndon D.R."/>
            <person name="Ramsay J.D."/>
            <person name="Caler E."/>
            <person name="Djikeng A."/>
            <person name="Gillespie J.J."/>
            <person name="Lau A.O."/>
            <person name="Roalson E.H."/>
            <person name="Silva J.C."/>
            <person name="Silva M.G."/>
            <person name="Suarez C.E."/>
            <person name="Ueti M.W."/>
            <person name="Nene V.M."/>
            <person name="Mealey R.H."/>
            <person name="Knowles D.P."/>
            <person name="Brayton K.A."/>
        </authorList>
    </citation>
    <scope>NUCLEOTIDE SEQUENCE [LARGE SCALE GENOMIC DNA]</scope>
    <source>
        <strain evidence="6 7">WA</strain>
    </source>
</reference>
<dbReference type="OrthoDB" id="1840754at2759"/>
<evidence type="ECO:0000256" key="1">
    <source>
        <dbReference type="ARBA" id="ARBA00009451"/>
    </source>
</evidence>
<evidence type="ECO:0000313" key="7">
    <source>
        <dbReference type="Proteomes" id="UP000031512"/>
    </source>
</evidence>
<dbReference type="Proteomes" id="UP000031512">
    <property type="component" value="Chromosome 1"/>
</dbReference>
<dbReference type="eggNOG" id="ENOG502T238">
    <property type="taxonomic scope" value="Eukaryota"/>
</dbReference>
<dbReference type="Gene3D" id="3.90.470.10">
    <property type="entry name" value="Ribosomal protein L22/L17"/>
    <property type="match status" value="1"/>
</dbReference>
<sequence>MSRIPLVFLILLPYSLAYVNLHRTNEPRSALSGEFACNASKYTNIAQKMEKIHNIGPAIPVRKYHAEDFCSRMIKNSLKNWRRTALDAEYAKEFGWPYRKRHKGGKQDILVFERKAIAVAKWLLLSPIKLAKVCRQIKKKPVLVALGELAQRGANPYALAVFKAIKSAMANAEVKYGSSGLVPKFKELAASVGGYIKKPLFRAKGRCDVIRKPKAHLRVVLTV</sequence>
<dbReference type="Pfam" id="PF00237">
    <property type="entry name" value="Ribosomal_L22"/>
    <property type="match status" value="1"/>
</dbReference>
<evidence type="ECO:0000256" key="3">
    <source>
        <dbReference type="ARBA" id="ARBA00023274"/>
    </source>
</evidence>
<feature type="signal peptide" evidence="5">
    <location>
        <begin position="1"/>
        <end position="17"/>
    </location>
</feature>
<dbReference type="GO" id="GO:0006412">
    <property type="term" value="P:translation"/>
    <property type="evidence" value="ECO:0007669"/>
    <property type="project" value="InterPro"/>
</dbReference>
<feature type="chain" id="PRO_5003939820" evidence="5">
    <location>
        <begin position="18"/>
        <end position="223"/>
    </location>
</feature>
<dbReference type="GeneID" id="15806077"/>
<protein>
    <submittedName>
        <fullName evidence="6">50S ribosomal protein L17e, putative</fullName>
    </submittedName>
</protein>